<keyword evidence="2" id="KW-1185">Reference proteome</keyword>
<dbReference type="PANTHER" id="PTHR16915:SF0">
    <property type="entry name" value="RADIATION-INDUCIBLE IMMEDIATE-EARLY GENE IEX-1"/>
    <property type="match status" value="1"/>
</dbReference>
<dbReference type="InterPro" id="IPR024829">
    <property type="entry name" value="IEX-1"/>
</dbReference>
<evidence type="ECO:0000313" key="1">
    <source>
        <dbReference type="Ensembl" id="ENSPKIP00000013904.1"/>
    </source>
</evidence>
<dbReference type="AlphaFoldDB" id="A0A3B3R6T0"/>
<sequence>MYARSNSLILSISADNIYQEPFAFRTMTRNSEPEIFTFDPTPVQTAQRSTPVRHRKRNTRVMYPSKVRKYLPPAEKSPIKRWLVILCLVVCLQIYSEEAYTEMPGAGDSPSRMSAVVTLSPVLCCKPDSIQAVACFFSFPRLLQMKPCRVFVCFV</sequence>
<protein>
    <submittedName>
        <fullName evidence="1">Zgc:158343</fullName>
    </submittedName>
</protein>
<reference evidence="1" key="1">
    <citation type="submission" date="2025-08" db="UniProtKB">
        <authorList>
            <consortium name="Ensembl"/>
        </authorList>
    </citation>
    <scope>IDENTIFICATION</scope>
</reference>
<dbReference type="PANTHER" id="PTHR16915">
    <property type="entry name" value="IMMEDIATE EARLY RESPONSE 3"/>
    <property type="match status" value="1"/>
</dbReference>
<proteinExistence type="predicted"/>
<dbReference type="PRINTS" id="PR02100">
    <property type="entry name" value="GENEIEX1"/>
</dbReference>
<dbReference type="GO" id="GO:0043066">
    <property type="term" value="P:negative regulation of apoptotic process"/>
    <property type="evidence" value="ECO:0007669"/>
    <property type="project" value="InterPro"/>
</dbReference>
<name>A0A3B3R6T0_9TELE</name>
<evidence type="ECO:0000313" key="2">
    <source>
        <dbReference type="Proteomes" id="UP000261540"/>
    </source>
</evidence>
<dbReference type="STRING" id="1676925.ENSPKIP00000013904"/>
<dbReference type="Proteomes" id="UP000261540">
    <property type="component" value="Unplaced"/>
</dbReference>
<accession>A0A3B3R6T0</accession>
<dbReference type="Ensembl" id="ENSPKIT00000038335.1">
    <property type="protein sequence ID" value="ENSPKIP00000013904.1"/>
    <property type="gene ID" value="ENSPKIG00000001153.1"/>
</dbReference>
<reference evidence="1" key="2">
    <citation type="submission" date="2025-09" db="UniProtKB">
        <authorList>
            <consortium name="Ensembl"/>
        </authorList>
    </citation>
    <scope>IDENTIFICATION</scope>
</reference>
<dbReference type="GeneTree" id="ENSGT00390000003213"/>
<organism evidence="1 2">
    <name type="scientific">Paramormyrops kingsleyae</name>
    <dbReference type="NCBI Taxonomy" id="1676925"/>
    <lineage>
        <taxon>Eukaryota</taxon>
        <taxon>Metazoa</taxon>
        <taxon>Chordata</taxon>
        <taxon>Craniata</taxon>
        <taxon>Vertebrata</taxon>
        <taxon>Euteleostomi</taxon>
        <taxon>Actinopterygii</taxon>
        <taxon>Neopterygii</taxon>
        <taxon>Teleostei</taxon>
        <taxon>Osteoglossocephala</taxon>
        <taxon>Osteoglossomorpha</taxon>
        <taxon>Osteoglossiformes</taxon>
        <taxon>Mormyridae</taxon>
        <taxon>Paramormyrops</taxon>
    </lineage>
</organism>